<proteinExistence type="predicted"/>
<keyword evidence="2" id="KW-1185">Reference proteome</keyword>
<protein>
    <submittedName>
        <fullName evidence="1">Uncharacterized protein</fullName>
    </submittedName>
</protein>
<organism evidence="1 2">
    <name type="scientific">Dermatophagoides farinae</name>
    <name type="common">American house dust mite</name>
    <dbReference type="NCBI Taxonomy" id="6954"/>
    <lineage>
        <taxon>Eukaryota</taxon>
        <taxon>Metazoa</taxon>
        <taxon>Ecdysozoa</taxon>
        <taxon>Arthropoda</taxon>
        <taxon>Chelicerata</taxon>
        <taxon>Arachnida</taxon>
        <taxon>Acari</taxon>
        <taxon>Acariformes</taxon>
        <taxon>Sarcoptiformes</taxon>
        <taxon>Astigmata</taxon>
        <taxon>Psoroptidia</taxon>
        <taxon>Analgoidea</taxon>
        <taxon>Pyroglyphidae</taxon>
        <taxon>Dermatophagoidinae</taxon>
        <taxon>Dermatophagoides</taxon>
    </lineage>
</organism>
<gene>
    <name evidence="1" type="ORF">DERF_004505</name>
</gene>
<reference evidence="1" key="1">
    <citation type="submission" date="2013-05" db="EMBL/GenBank/DDBJ databases">
        <authorList>
            <person name="Yim A.K.Y."/>
            <person name="Chan T.F."/>
            <person name="Ji K.M."/>
            <person name="Liu X.Y."/>
            <person name="Zhou J.W."/>
            <person name="Li R.Q."/>
            <person name="Yang K.Y."/>
            <person name="Li J."/>
            <person name="Li M."/>
            <person name="Law P.T.W."/>
            <person name="Wu Y.L."/>
            <person name="Cai Z.L."/>
            <person name="Qin H."/>
            <person name="Bao Y."/>
            <person name="Leung R.K.K."/>
            <person name="Ng P.K.S."/>
            <person name="Zou J."/>
            <person name="Zhong X.J."/>
            <person name="Ran P.X."/>
            <person name="Zhong N.S."/>
            <person name="Liu Z.G."/>
            <person name="Tsui S.K.W."/>
        </authorList>
    </citation>
    <scope>NUCLEOTIDE SEQUENCE</scope>
    <source>
        <strain evidence="1">Derf</strain>
        <tissue evidence="1">Whole organism</tissue>
    </source>
</reference>
<name>A0A922I3E4_DERFA</name>
<comment type="caution">
    <text evidence="1">The sequence shown here is derived from an EMBL/GenBank/DDBJ whole genome shotgun (WGS) entry which is preliminary data.</text>
</comment>
<evidence type="ECO:0000313" key="2">
    <source>
        <dbReference type="Proteomes" id="UP000790347"/>
    </source>
</evidence>
<dbReference type="EMBL" id="ASGP02000002">
    <property type="protein sequence ID" value="KAH9520817.1"/>
    <property type="molecule type" value="Genomic_DNA"/>
</dbReference>
<accession>A0A922I3E4</accession>
<dbReference type="Proteomes" id="UP000790347">
    <property type="component" value="Unassembled WGS sequence"/>
</dbReference>
<reference evidence="1" key="2">
    <citation type="journal article" date="2022" name="Res Sq">
        <title>Comparative Genomics Reveals Insights into the Divergent Evolution of Astigmatic Mites and Household Pest Adaptations.</title>
        <authorList>
            <person name="Xiong Q."/>
            <person name="Wan A.T.-Y."/>
            <person name="Liu X.-Y."/>
            <person name="Fung C.S.-H."/>
            <person name="Xiao X."/>
            <person name="Malainual N."/>
            <person name="Hou J."/>
            <person name="Wang L."/>
            <person name="Wang M."/>
            <person name="Yang K."/>
            <person name="Cui Y."/>
            <person name="Leung E."/>
            <person name="Nong W."/>
            <person name="Shin S.-K."/>
            <person name="Au S."/>
            <person name="Jeong K.Y."/>
            <person name="Chew F.T."/>
            <person name="Hui J."/>
            <person name="Leung T.F."/>
            <person name="Tungtrongchitr A."/>
            <person name="Zhong N."/>
            <person name="Liu Z."/>
            <person name="Tsui S."/>
        </authorList>
    </citation>
    <scope>NUCLEOTIDE SEQUENCE</scope>
    <source>
        <strain evidence="1">Derf</strain>
        <tissue evidence="1">Whole organism</tissue>
    </source>
</reference>
<dbReference type="AlphaFoldDB" id="A0A922I3E4"/>
<evidence type="ECO:0000313" key="1">
    <source>
        <dbReference type="EMBL" id="KAH9520817.1"/>
    </source>
</evidence>
<sequence>MNTTTSTGHVVVVDLLTNELDSNRERNVNTRRIKNILKILKLKNKQSPNSVPDDEPPFTIDIKRLRFEEDDVNDNNSFRLRVLHLILQYKIIRYDDDY</sequence>